<dbReference type="EMBL" id="CP007155">
    <property type="protein sequence ID" value="AHH94056.1"/>
    <property type="molecule type" value="Genomic_DNA"/>
</dbReference>
<feature type="domain" description="SnoaL-like" evidence="1">
    <location>
        <begin position="15"/>
        <end position="81"/>
    </location>
</feature>
<dbReference type="HOGENOM" id="CLU_133108_0_0_11"/>
<dbReference type="SUPFAM" id="SSF54427">
    <property type="entry name" value="NTF2-like"/>
    <property type="match status" value="1"/>
</dbReference>
<dbReference type="KEGG" id="kal:KALB_681"/>
<dbReference type="InterPro" id="IPR037401">
    <property type="entry name" value="SnoaL-like"/>
</dbReference>
<evidence type="ECO:0000313" key="3">
    <source>
        <dbReference type="Proteomes" id="UP000019225"/>
    </source>
</evidence>
<keyword evidence="3" id="KW-1185">Reference proteome</keyword>
<name>W5W0H0_9PSEU</name>
<gene>
    <name evidence="2" type="ORF">KALB_681</name>
</gene>
<evidence type="ECO:0000313" key="2">
    <source>
        <dbReference type="EMBL" id="AHH94056.1"/>
    </source>
</evidence>
<dbReference type="Gene3D" id="3.10.450.50">
    <property type="match status" value="1"/>
</dbReference>
<accession>W5W0H0</accession>
<dbReference type="eggNOG" id="COG4319">
    <property type="taxonomic scope" value="Bacteria"/>
</dbReference>
<dbReference type="STRING" id="1449976.KALB_681"/>
<dbReference type="Pfam" id="PF12680">
    <property type="entry name" value="SnoaL_2"/>
    <property type="match status" value="1"/>
</dbReference>
<evidence type="ECO:0000259" key="1">
    <source>
        <dbReference type="Pfam" id="PF12680"/>
    </source>
</evidence>
<reference evidence="2 3" key="1">
    <citation type="journal article" date="2014" name="BMC Genomics">
        <title>Complete genome sequence of producer of the glycopeptide antibiotic Aculeximycin Kutzneria albida DSM 43870T, a representative of minor genus of Pseudonocardiaceae.</title>
        <authorList>
            <person name="Rebets Y."/>
            <person name="Tokovenko B."/>
            <person name="Lushchyk I."/>
            <person name="Ruckert C."/>
            <person name="Zaburannyi N."/>
            <person name="Bechthold A."/>
            <person name="Kalinowski J."/>
            <person name="Luzhetskyy A."/>
        </authorList>
    </citation>
    <scope>NUCLEOTIDE SEQUENCE [LARGE SCALE GENOMIC DNA]</scope>
    <source>
        <strain evidence="2">DSM 43870</strain>
    </source>
</reference>
<dbReference type="AlphaFoldDB" id="W5W0H0"/>
<dbReference type="PATRIC" id="fig|1449976.3.peg.692"/>
<sequence length="128" mass="14312">MIGSMEHNEAVAFAQSWAQAWNSRDLERVLSHFAQDVVFTSPVAAQFRDSGVITGKDELREYWAEGLRRIPDLHFEVLGVYLGLHTLVINYRNQLGRLVCEVLVFEGDLVVRGHGTYLGEAGNPAGVR</sequence>
<dbReference type="InterPro" id="IPR032710">
    <property type="entry name" value="NTF2-like_dom_sf"/>
</dbReference>
<proteinExistence type="predicted"/>
<protein>
    <recommendedName>
        <fullName evidence="1">SnoaL-like domain-containing protein</fullName>
    </recommendedName>
</protein>
<organism evidence="2 3">
    <name type="scientific">Kutzneria albida DSM 43870</name>
    <dbReference type="NCBI Taxonomy" id="1449976"/>
    <lineage>
        <taxon>Bacteria</taxon>
        <taxon>Bacillati</taxon>
        <taxon>Actinomycetota</taxon>
        <taxon>Actinomycetes</taxon>
        <taxon>Pseudonocardiales</taxon>
        <taxon>Pseudonocardiaceae</taxon>
        <taxon>Kutzneria</taxon>
    </lineage>
</organism>
<dbReference type="Proteomes" id="UP000019225">
    <property type="component" value="Chromosome"/>
</dbReference>